<dbReference type="PANTHER" id="PTHR12303:SF13">
    <property type="match status" value="1"/>
</dbReference>
<dbReference type="InterPro" id="IPR012901">
    <property type="entry name" value="CARME"/>
</dbReference>
<feature type="chain" id="PRO_5001775678" evidence="1">
    <location>
        <begin position="19"/>
        <end position="451"/>
    </location>
</feature>
<sequence>MLILKLVSTAFLISAAAAKSPVEGQDVEMRAEQEKILAEPANEVIIDPPLEVHQVFLTVQDLAQQKESPRHKAEKERLLQRLNRNHGKWDANHPRWRLLDALYGFRKYFDRNIEDVTRWKNFYKHVSPAQKKLLESTVQYSQKFTKTEHFLSENHGLCQRVVDAALEFYEVDPSELDEHIKKAEKDRKVAEKVSVSQALKHLVRDWSEEGLSERGDAFPCLLQTIDGLFPDRFDGGEEVKVLLPGAGLGRLGHDVSALKGFEVTSNEWSMYMNVVSRFLDSQPSTASGAVYPFVDYWSHHVSNADMMRKISFPDKPINASSVLLVEGDFVTIFNEQTAYFDSVVTHFFIDTARNLMSYFDTIHRVLKPGGYWVNFGPLLYGTGPFVQLSLEEIIIVAEAIGFEFLDTSDNCGELTMEGRKVRGMQAVYGFNEKALTRNAYNAQFWVARKKE</sequence>
<protein>
    <submittedName>
        <fullName evidence="2">Uncharacterized protein</fullName>
    </submittedName>
</protein>
<keyword evidence="1" id="KW-0732">Signal</keyword>
<dbReference type="VEuPathDB" id="FungiDB:SAPIO_CDS1521"/>
<dbReference type="Pfam" id="PF07942">
    <property type="entry name" value="CARME"/>
    <property type="match status" value="1"/>
</dbReference>
<accession>A0A084GEH0</accession>
<dbReference type="AlphaFoldDB" id="A0A084GEH0"/>
<dbReference type="OMA" id="WSHHATE"/>
<organism evidence="2 3">
    <name type="scientific">Pseudallescheria apiosperma</name>
    <name type="common">Scedosporium apiospermum</name>
    <dbReference type="NCBI Taxonomy" id="563466"/>
    <lineage>
        <taxon>Eukaryota</taxon>
        <taxon>Fungi</taxon>
        <taxon>Dikarya</taxon>
        <taxon>Ascomycota</taxon>
        <taxon>Pezizomycotina</taxon>
        <taxon>Sordariomycetes</taxon>
        <taxon>Hypocreomycetidae</taxon>
        <taxon>Microascales</taxon>
        <taxon>Microascaceae</taxon>
        <taxon>Scedosporium</taxon>
    </lineage>
</organism>
<dbReference type="SUPFAM" id="SSF53335">
    <property type="entry name" value="S-adenosyl-L-methionine-dependent methyltransferases"/>
    <property type="match status" value="1"/>
</dbReference>
<evidence type="ECO:0000313" key="2">
    <source>
        <dbReference type="EMBL" id="KEZ45732.1"/>
    </source>
</evidence>
<dbReference type="RefSeq" id="XP_016645531.1">
    <property type="nucleotide sequence ID" value="XM_016784774.1"/>
</dbReference>
<name>A0A084GEH0_PSEDA</name>
<dbReference type="InterPro" id="IPR029063">
    <property type="entry name" value="SAM-dependent_MTases_sf"/>
</dbReference>
<evidence type="ECO:0000256" key="1">
    <source>
        <dbReference type="SAM" id="SignalP"/>
    </source>
</evidence>
<evidence type="ECO:0000313" key="3">
    <source>
        <dbReference type="Proteomes" id="UP000028545"/>
    </source>
</evidence>
<dbReference type="SMART" id="SM01296">
    <property type="entry name" value="N2227"/>
    <property type="match status" value="1"/>
</dbReference>
<dbReference type="KEGG" id="sapo:SAPIO_CDS1521"/>
<comment type="caution">
    <text evidence="2">The sequence shown here is derived from an EMBL/GenBank/DDBJ whole genome shotgun (WGS) entry which is preliminary data.</text>
</comment>
<reference evidence="2 3" key="1">
    <citation type="journal article" date="2014" name="Genome Announc.">
        <title>Draft genome sequence of the pathogenic fungus Scedosporium apiospermum.</title>
        <authorList>
            <person name="Vandeputte P."/>
            <person name="Ghamrawi S."/>
            <person name="Rechenmann M."/>
            <person name="Iltis A."/>
            <person name="Giraud S."/>
            <person name="Fleury M."/>
            <person name="Thornton C."/>
            <person name="Delhaes L."/>
            <person name="Meyer W."/>
            <person name="Papon N."/>
            <person name="Bouchara J.P."/>
        </authorList>
    </citation>
    <scope>NUCLEOTIDE SEQUENCE [LARGE SCALE GENOMIC DNA]</scope>
    <source>
        <strain evidence="2 3">IHEM 14462</strain>
    </source>
</reference>
<dbReference type="Gene3D" id="3.40.50.150">
    <property type="entry name" value="Vaccinia Virus protein VP39"/>
    <property type="match status" value="1"/>
</dbReference>
<gene>
    <name evidence="2" type="ORF">SAPIO_CDS1521</name>
</gene>
<feature type="signal peptide" evidence="1">
    <location>
        <begin position="1"/>
        <end position="18"/>
    </location>
</feature>
<dbReference type="OrthoDB" id="978at2759"/>
<dbReference type="HOGENOM" id="CLU_030612_2_0_1"/>
<dbReference type="GO" id="GO:0008757">
    <property type="term" value="F:S-adenosylmethionine-dependent methyltransferase activity"/>
    <property type="evidence" value="ECO:0007669"/>
    <property type="project" value="InterPro"/>
</dbReference>
<keyword evidence="3" id="KW-1185">Reference proteome</keyword>
<dbReference type="GeneID" id="27720593"/>
<dbReference type="PANTHER" id="PTHR12303">
    <property type="entry name" value="CARNOSINE N-METHYLTRANSFERASE"/>
    <property type="match status" value="1"/>
</dbReference>
<dbReference type="Proteomes" id="UP000028545">
    <property type="component" value="Unassembled WGS sequence"/>
</dbReference>
<proteinExistence type="predicted"/>
<dbReference type="EMBL" id="JOWA01000066">
    <property type="protein sequence ID" value="KEZ45732.1"/>
    <property type="molecule type" value="Genomic_DNA"/>
</dbReference>